<accession>A0A552UUX5</accession>
<evidence type="ECO:0000313" key="2">
    <source>
        <dbReference type="Proteomes" id="UP000320643"/>
    </source>
</evidence>
<organism evidence="1 2">
    <name type="scientific">Flavobacterium zepuense</name>
    <dbReference type="NCBI Taxonomy" id="2593302"/>
    <lineage>
        <taxon>Bacteria</taxon>
        <taxon>Pseudomonadati</taxon>
        <taxon>Bacteroidota</taxon>
        <taxon>Flavobacteriia</taxon>
        <taxon>Flavobacteriales</taxon>
        <taxon>Flavobacteriaceae</taxon>
        <taxon>Flavobacterium</taxon>
    </lineage>
</organism>
<proteinExistence type="predicted"/>
<sequence length="145" mass="16329">MAAFTAHDLATLFEDKGYTGLTQFYSPSFEFTDSLKAGLERVQKEFAGQASPNMFSLSSYPVWEQQGSPYVSSYVSCSYKDEQFSIRLLDLGYNRGTYNGELSRQLLKAPAAEDIPDKQHLSETLNNLTGVGTELKRRNNKKHKL</sequence>
<dbReference type="EMBL" id="VJVZ01000016">
    <property type="protein sequence ID" value="TRW21960.1"/>
    <property type="molecule type" value="Genomic_DNA"/>
</dbReference>
<dbReference type="OrthoDB" id="1379975at2"/>
<gene>
    <name evidence="1" type="ORF">FMM05_19420</name>
</gene>
<protein>
    <submittedName>
        <fullName evidence="1">Uncharacterized protein</fullName>
    </submittedName>
</protein>
<comment type="caution">
    <text evidence="1">The sequence shown here is derived from an EMBL/GenBank/DDBJ whole genome shotgun (WGS) entry which is preliminary data.</text>
</comment>
<keyword evidence="2" id="KW-1185">Reference proteome</keyword>
<name>A0A552UUX5_9FLAO</name>
<dbReference type="AlphaFoldDB" id="A0A552UUX5"/>
<dbReference type="RefSeq" id="WP_143375090.1">
    <property type="nucleotide sequence ID" value="NZ_VJVZ01000016.1"/>
</dbReference>
<evidence type="ECO:0000313" key="1">
    <source>
        <dbReference type="EMBL" id="TRW21960.1"/>
    </source>
</evidence>
<dbReference type="Proteomes" id="UP000320643">
    <property type="component" value="Unassembled WGS sequence"/>
</dbReference>
<reference evidence="1 2" key="1">
    <citation type="submission" date="2019-07" db="EMBL/GenBank/DDBJ databases">
        <title>Flavobacterium sp. nov., isolated from glacier ice.</title>
        <authorList>
            <person name="Liu Q."/>
            <person name="Xin Y.-H."/>
        </authorList>
    </citation>
    <scope>NUCLEOTIDE SEQUENCE [LARGE SCALE GENOMIC DNA]</scope>
    <source>
        <strain evidence="1 2">ZT4R6</strain>
    </source>
</reference>